<dbReference type="InterPro" id="IPR036640">
    <property type="entry name" value="ABC1_TM_sf"/>
</dbReference>
<feature type="transmembrane region" description="Helical" evidence="9">
    <location>
        <begin position="133"/>
        <end position="151"/>
    </location>
</feature>
<evidence type="ECO:0000313" key="12">
    <source>
        <dbReference type="EMBL" id="PZD94404.1"/>
    </source>
</evidence>
<dbReference type="PANTHER" id="PTHR43394:SF1">
    <property type="entry name" value="ATP-BINDING CASSETTE SUB-FAMILY B MEMBER 10, MITOCHONDRIAL"/>
    <property type="match status" value="1"/>
</dbReference>
<feature type="domain" description="ABC transmembrane type-1" evidence="11">
    <location>
        <begin position="16"/>
        <end position="298"/>
    </location>
</feature>
<dbReference type="Pfam" id="PF00664">
    <property type="entry name" value="ABC_membrane"/>
    <property type="match status" value="1"/>
</dbReference>
<dbReference type="Proteomes" id="UP000249522">
    <property type="component" value="Unassembled WGS sequence"/>
</dbReference>
<dbReference type="PROSITE" id="PS00211">
    <property type="entry name" value="ABC_TRANSPORTER_1"/>
    <property type="match status" value="1"/>
</dbReference>
<feature type="transmembrane region" description="Helical" evidence="9">
    <location>
        <begin position="272"/>
        <end position="296"/>
    </location>
</feature>
<keyword evidence="6 12" id="KW-0067">ATP-binding</keyword>
<dbReference type="RefSeq" id="WP_111148173.1">
    <property type="nucleotide sequence ID" value="NZ_QKRB01000053.1"/>
</dbReference>
<dbReference type="SMART" id="SM00382">
    <property type="entry name" value="AAA"/>
    <property type="match status" value="1"/>
</dbReference>
<dbReference type="FunFam" id="3.40.50.300:FF:000221">
    <property type="entry name" value="Multidrug ABC transporter ATP-binding protein"/>
    <property type="match status" value="1"/>
</dbReference>
<dbReference type="PROSITE" id="PS50893">
    <property type="entry name" value="ABC_TRANSPORTER_2"/>
    <property type="match status" value="1"/>
</dbReference>
<evidence type="ECO:0000256" key="7">
    <source>
        <dbReference type="ARBA" id="ARBA00022989"/>
    </source>
</evidence>
<sequence length="588" mass="64310">MGRLAVYLKPYRAAVLLAPLLMILEVCMDLLQPRLMASIVNNGIMEGDLSAIWATGMLMIGAAIIGLIGGFGCTVYSSKAALGFGADLRLSLFRKVQTYSFDNLDRFSAGSLVTRLTGDVVQLQNMVQMSLRMFVRDISLTVGSIVMMFMLNARLALILVIIVPLLILILVVLGRFAAPLFGRVQERLDKVNTVLQENLSGIRVVKAFVRERFERSRFGRANTDYLEMALKAARTIALGMPLMMLVLNFGIVAVIWFGGISTWDSDFPVGNLAAFISYMTQMLFAMMALGMQLVMFSRAKASADRVNEVLEEVPGIADRQSAKDEIREGHGQKQESGLQGSITFDNVTFAYGKEEAAPVLKDITLHIRAGETVGILGATGSGKTSLVSLIPRLYDVTEGAVLIDGVNVKDMDARQLRSRIGMVLQQAVLFTGTIRDNIRFGRPEATEEEVMEAARAAQAHDFIMKLPAGYDTELGQRGVNLSGGQKQRISIARALILKPDILILDDSTSAVDLTTEARIQQALGRMMEGCTRVVIAQRISSVEDADRIIVLENGALSAIGTHDELMRTSSVYQEIYASQQRKEAVSHG</sequence>
<comment type="subcellular location">
    <subcellularLocation>
        <location evidence="1">Cell membrane</location>
        <topology evidence="1">Multi-pass membrane protein</topology>
    </subcellularLocation>
</comment>
<evidence type="ECO:0000259" key="10">
    <source>
        <dbReference type="PROSITE" id="PS50893"/>
    </source>
</evidence>
<evidence type="ECO:0000313" key="13">
    <source>
        <dbReference type="Proteomes" id="UP000249522"/>
    </source>
</evidence>
<accession>A0A2W1LIK8</accession>
<keyword evidence="2" id="KW-0813">Transport</keyword>
<keyword evidence="4 9" id="KW-0812">Transmembrane</keyword>
<proteinExistence type="predicted"/>
<gene>
    <name evidence="12" type="ORF">DNH61_18565</name>
</gene>
<dbReference type="InterPro" id="IPR011527">
    <property type="entry name" value="ABC1_TM_dom"/>
</dbReference>
<evidence type="ECO:0000256" key="2">
    <source>
        <dbReference type="ARBA" id="ARBA00022448"/>
    </source>
</evidence>
<dbReference type="FunFam" id="1.20.1560.10:FF:000040">
    <property type="entry name" value="Multidrug ABC transporter ATP-binding protein"/>
    <property type="match status" value="1"/>
</dbReference>
<dbReference type="OrthoDB" id="9770415at2"/>
<feature type="transmembrane region" description="Helical" evidence="9">
    <location>
        <begin position="52"/>
        <end position="76"/>
    </location>
</feature>
<keyword evidence="8 9" id="KW-0472">Membrane</keyword>
<evidence type="ECO:0000256" key="8">
    <source>
        <dbReference type="ARBA" id="ARBA00023136"/>
    </source>
</evidence>
<keyword evidence="7 9" id="KW-1133">Transmembrane helix</keyword>
<dbReference type="GO" id="GO:0015421">
    <property type="term" value="F:ABC-type oligopeptide transporter activity"/>
    <property type="evidence" value="ECO:0007669"/>
    <property type="project" value="TreeGrafter"/>
</dbReference>
<dbReference type="Gene3D" id="3.40.50.300">
    <property type="entry name" value="P-loop containing nucleotide triphosphate hydrolases"/>
    <property type="match status" value="1"/>
</dbReference>
<dbReference type="AlphaFoldDB" id="A0A2W1LIK8"/>
<dbReference type="InterPro" id="IPR003593">
    <property type="entry name" value="AAA+_ATPase"/>
</dbReference>
<keyword evidence="13" id="KW-1185">Reference proteome</keyword>
<keyword evidence="5" id="KW-0547">Nucleotide-binding</keyword>
<dbReference type="SUPFAM" id="SSF90123">
    <property type="entry name" value="ABC transporter transmembrane region"/>
    <property type="match status" value="1"/>
</dbReference>
<evidence type="ECO:0000256" key="3">
    <source>
        <dbReference type="ARBA" id="ARBA00022475"/>
    </source>
</evidence>
<keyword evidence="3" id="KW-1003">Cell membrane</keyword>
<dbReference type="InterPro" id="IPR027417">
    <property type="entry name" value="P-loop_NTPase"/>
</dbReference>
<evidence type="ECO:0000256" key="6">
    <source>
        <dbReference type="ARBA" id="ARBA00022840"/>
    </source>
</evidence>
<dbReference type="GO" id="GO:0005886">
    <property type="term" value="C:plasma membrane"/>
    <property type="evidence" value="ECO:0007669"/>
    <property type="project" value="UniProtKB-SubCell"/>
</dbReference>
<dbReference type="GO" id="GO:0016887">
    <property type="term" value="F:ATP hydrolysis activity"/>
    <property type="evidence" value="ECO:0007669"/>
    <property type="project" value="InterPro"/>
</dbReference>
<dbReference type="Pfam" id="PF00005">
    <property type="entry name" value="ABC_tran"/>
    <property type="match status" value="1"/>
</dbReference>
<dbReference type="PANTHER" id="PTHR43394">
    <property type="entry name" value="ATP-DEPENDENT PERMEASE MDL1, MITOCHONDRIAL"/>
    <property type="match status" value="1"/>
</dbReference>
<dbReference type="SUPFAM" id="SSF52540">
    <property type="entry name" value="P-loop containing nucleoside triphosphate hydrolases"/>
    <property type="match status" value="1"/>
</dbReference>
<dbReference type="InterPro" id="IPR039421">
    <property type="entry name" value="Type_1_exporter"/>
</dbReference>
<dbReference type="InterPro" id="IPR003439">
    <property type="entry name" value="ABC_transporter-like_ATP-bd"/>
</dbReference>
<dbReference type="Gene3D" id="1.20.1560.10">
    <property type="entry name" value="ABC transporter type 1, transmembrane domain"/>
    <property type="match status" value="1"/>
</dbReference>
<organism evidence="12 13">
    <name type="scientific">Paenibacillus sambharensis</name>
    <dbReference type="NCBI Taxonomy" id="1803190"/>
    <lineage>
        <taxon>Bacteria</taxon>
        <taxon>Bacillati</taxon>
        <taxon>Bacillota</taxon>
        <taxon>Bacilli</taxon>
        <taxon>Bacillales</taxon>
        <taxon>Paenibacillaceae</taxon>
        <taxon>Paenibacillus</taxon>
    </lineage>
</organism>
<dbReference type="PROSITE" id="PS50929">
    <property type="entry name" value="ABC_TM1F"/>
    <property type="match status" value="1"/>
</dbReference>
<name>A0A2W1LIK8_9BACL</name>
<dbReference type="CDD" id="cd18548">
    <property type="entry name" value="ABC_6TM_Tm287_like"/>
    <property type="match status" value="1"/>
</dbReference>
<dbReference type="InterPro" id="IPR017871">
    <property type="entry name" value="ABC_transporter-like_CS"/>
</dbReference>
<evidence type="ECO:0000256" key="4">
    <source>
        <dbReference type="ARBA" id="ARBA00022692"/>
    </source>
</evidence>
<evidence type="ECO:0000256" key="1">
    <source>
        <dbReference type="ARBA" id="ARBA00004651"/>
    </source>
</evidence>
<comment type="caution">
    <text evidence="12">The sequence shown here is derived from an EMBL/GenBank/DDBJ whole genome shotgun (WGS) entry which is preliminary data.</text>
</comment>
<feature type="transmembrane region" description="Helical" evidence="9">
    <location>
        <begin position="236"/>
        <end position="260"/>
    </location>
</feature>
<evidence type="ECO:0000256" key="5">
    <source>
        <dbReference type="ARBA" id="ARBA00022741"/>
    </source>
</evidence>
<evidence type="ECO:0000259" key="11">
    <source>
        <dbReference type="PROSITE" id="PS50929"/>
    </source>
</evidence>
<evidence type="ECO:0000256" key="9">
    <source>
        <dbReference type="SAM" id="Phobius"/>
    </source>
</evidence>
<reference evidence="12 13" key="1">
    <citation type="submission" date="2018-06" db="EMBL/GenBank/DDBJ databases">
        <title>Paenibacillus imtechensis sp. nov.</title>
        <authorList>
            <person name="Pinnaka A.K."/>
            <person name="Singh H."/>
            <person name="Kaur M."/>
        </authorList>
    </citation>
    <scope>NUCLEOTIDE SEQUENCE [LARGE SCALE GENOMIC DNA]</scope>
    <source>
        <strain evidence="12 13">SMB1</strain>
    </source>
</reference>
<feature type="transmembrane region" description="Helical" evidence="9">
    <location>
        <begin position="157"/>
        <end position="178"/>
    </location>
</feature>
<dbReference type="GO" id="GO:0005524">
    <property type="term" value="F:ATP binding"/>
    <property type="evidence" value="ECO:0007669"/>
    <property type="project" value="UniProtKB-KW"/>
</dbReference>
<feature type="domain" description="ABC transporter" evidence="10">
    <location>
        <begin position="342"/>
        <end position="578"/>
    </location>
</feature>
<dbReference type="EMBL" id="QKRB01000053">
    <property type="protein sequence ID" value="PZD94404.1"/>
    <property type="molecule type" value="Genomic_DNA"/>
</dbReference>
<protein>
    <submittedName>
        <fullName evidence="12">ABC transporter ATP-binding protein</fullName>
    </submittedName>
</protein>